<dbReference type="InterPro" id="IPR050640">
    <property type="entry name" value="Bact_2-comp_sensor_kinase"/>
</dbReference>
<organism evidence="3 4">
    <name type="scientific">Larkinella arboricola</name>
    <dbReference type="NCBI Taxonomy" id="643671"/>
    <lineage>
        <taxon>Bacteria</taxon>
        <taxon>Pseudomonadati</taxon>
        <taxon>Bacteroidota</taxon>
        <taxon>Cytophagia</taxon>
        <taxon>Cytophagales</taxon>
        <taxon>Spirosomataceae</taxon>
        <taxon>Larkinella</taxon>
    </lineage>
</organism>
<dbReference type="Pfam" id="PF06580">
    <property type="entry name" value="His_kinase"/>
    <property type="match status" value="1"/>
</dbReference>
<evidence type="ECO:0000313" key="3">
    <source>
        <dbReference type="EMBL" id="RAJ94177.1"/>
    </source>
</evidence>
<feature type="transmembrane region" description="Helical" evidence="1">
    <location>
        <begin position="121"/>
        <end position="145"/>
    </location>
</feature>
<reference evidence="3 4" key="1">
    <citation type="submission" date="2018-06" db="EMBL/GenBank/DDBJ databases">
        <title>Genomic Encyclopedia of Archaeal and Bacterial Type Strains, Phase II (KMG-II): from individual species to whole genera.</title>
        <authorList>
            <person name="Goeker M."/>
        </authorList>
    </citation>
    <scope>NUCLEOTIDE SEQUENCE [LARGE SCALE GENOMIC DNA]</scope>
    <source>
        <strain evidence="3 4">DSM 21851</strain>
    </source>
</reference>
<dbReference type="GO" id="GO:0016020">
    <property type="term" value="C:membrane"/>
    <property type="evidence" value="ECO:0007669"/>
    <property type="project" value="InterPro"/>
</dbReference>
<keyword evidence="3" id="KW-0418">Kinase</keyword>
<keyword evidence="1" id="KW-1133">Transmembrane helix</keyword>
<dbReference type="EMBL" id="QLMC01000005">
    <property type="protein sequence ID" value="RAJ94177.1"/>
    <property type="molecule type" value="Genomic_DNA"/>
</dbReference>
<dbReference type="InterPro" id="IPR036890">
    <property type="entry name" value="HATPase_C_sf"/>
</dbReference>
<dbReference type="Proteomes" id="UP000248790">
    <property type="component" value="Unassembled WGS sequence"/>
</dbReference>
<dbReference type="Gene3D" id="3.30.565.10">
    <property type="entry name" value="Histidine kinase-like ATPase, C-terminal domain"/>
    <property type="match status" value="1"/>
</dbReference>
<keyword evidence="1" id="KW-0812">Transmembrane</keyword>
<feature type="domain" description="Signal transduction histidine kinase internal region" evidence="2">
    <location>
        <begin position="166"/>
        <end position="243"/>
    </location>
</feature>
<evidence type="ECO:0000259" key="2">
    <source>
        <dbReference type="Pfam" id="PF06580"/>
    </source>
</evidence>
<feature type="transmembrane region" description="Helical" evidence="1">
    <location>
        <begin position="12"/>
        <end position="29"/>
    </location>
</feature>
<dbReference type="PANTHER" id="PTHR34220:SF7">
    <property type="entry name" value="SENSOR HISTIDINE KINASE YPDA"/>
    <property type="match status" value="1"/>
</dbReference>
<proteinExistence type="predicted"/>
<dbReference type="OrthoDB" id="9792992at2"/>
<keyword evidence="4" id="KW-1185">Reference proteome</keyword>
<dbReference type="PANTHER" id="PTHR34220">
    <property type="entry name" value="SENSOR HISTIDINE KINASE YPDA"/>
    <property type="match status" value="1"/>
</dbReference>
<evidence type="ECO:0000256" key="1">
    <source>
        <dbReference type="SAM" id="Phobius"/>
    </source>
</evidence>
<gene>
    <name evidence="3" type="ORF">LX87_04061</name>
</gene>
<keyword evidence="3" id="KW-0808">Transferase</keyword>
<name>A0A327WSE6_LARAB</name>
<dbReference type="GO" id="GO:0000155">
    <property type="term" value="F:phosphorelay sensor kinase activity"/>
    <property type="evidence" value="ECO:0007669"/>
    <property type="project" value="InterPro"/>
</dbReference>
<evidence type="ECO:0000313" key="4">
    <source>
        <dbReference type="Proteomes" id="UP000248790"/>
    </source>
</evidence>
<dbReference type="SUPFAM" id="SSF55874">
    <property type="entry name" value="ATPase domain of HSP90 chaperone/DNA topoisomerase II/histidine kinase"/>
    <property type="match status" value="1"/>
</dbReference>
<dbReference type="RefSeq" id="WP_111630088.1">
    <property type="nucleotide sequence ID" value="NZ_QLMC01000005.1"/>
</dbReference>
<protein>
    <submittedName>
        <fullName evidence="3">Histidine kinase</fullName>
    </submittedName>
</protein>
<comment type="caution">
    <text evidence="3">The sequence shown here is derived from an EMBL/GenBank/DDBJ whole genome shotgun (WGS) entry which is preliminary data.</text>
</comment>
<feature type="transmembrane region" description="Helical" evidence="1">
    <location>
        <begin position="49"/>
        <end position="69"/>
    </location>
</feature>
<sequence length="356" mass="41027">MKLLTLRRSVPVLIHILAWGLLGFALLVYQPLNWDITAPPQFWIKQGFYFSLLVGSFYLNTQLLVPYLLFRDQTSLYITSLFVTAVFVVVVLFHVDNWLNLPELMHRAWHPEGGPRKPRNVWAWSQPILVTTFLMLGIGTSIASVQKWQEDARLRLDLEQARVSSELSFLKAQINPHFFFNTLNNIYALTLIDGEASREALHRLSRMMRYVLYETGNDTTMLSKEIDFVQDYIQLMQLRLTDKVTVTLEQPTPLKDVPVAPMLLLPFVENAFKHGVSAIMPSRIVISIHQDGSQLEMKVRNTIFPEKNQSLEVGSGIGLTNTRRRLDLLYPERYQLSVMEDQPANEYLVHLNLNLS</sequence>
<accession>A0A327WSE6</accession>
<dbReference type="InterPro" id="IPR010559">
    <property type="entry name" value="Sig_transdc_His_kin_internal"/>
</dbReference>
<dbReference type="AlphaFoldDB" id="A0A327WSE6"/>
<feature type="transmembrane region" description="Helical" evidence="1">
    <location>
        <begin position="76"/>
        <end position="95"/>
    </location>
</feature>
<keyword evidence="1" id="KW-0472">Membrane</keyword>